<keyword evidence="4" id="KW-0378">Hydrolase</keyword>
<dbReference type="GO" id="GO:0016887">
    <property type="term" value="F:ATP hydrolysis activity"/>
    <property type="evidence" value="ECO:0007669"/>
    <property type="project" value="InterPro"/>
</dbReference>
<evidence type="ECO:0000313" key="4">
    <source>
        <dbReference type="EMBL" id="CAB3846268.1"/>
    </source>
</evidence>
<comment type="similarity">
    <text evidence="1">Belongs to the ABC transporter superfamily.</text>
</comment>
<feature type="domain" description="ABC transporter" evidence="3">
    <location>
        <begin position="21"/>
        <end position="222"/>
    </location>
</feature>
<dbReference type="InterPro" id="IPR003439">
    <property type="entry name" value="ABC_transporter-like_ATP-bd"/>
</dbReference>
<proteinExistence type="inferred from homology"/>
<dbReference type="PANTHER" id="PTHR43335">
    <property type="entry name" value="ABC TRANSPORTER, ATP-BINDING PROTEIN"/>
    <property type="match status" value="1"/>
</dbReference>
<dbReference type="AlphaFoldDB" id="A0A6S7DUW7"/>
<evidence type="ECO:0000259" key="3">
    <source>
        <dbReference type="PROSITE" id="PS50893"/>
    </source>
</evidence>
<dbReference type="PANTHER" id="PTHR43335:SF11">
    <property type="entry name" value="ABC TRANSPORTER RELATED"/>
    <property type="match status" value="1"/>
</dbReference>
<keyword evidence="2" id="KW-0813">Transport</keyword>
<dbReference type="EC" id="3.6.3.-" evidence="4"/>
<dbReference type="Proteomes" id="UP000494105">
    <property type="component" value="Unassembled WGS sequence"/>
</dbReference>
<protein>
    <submittedName>
        <fullName evidence="4">Linearmycin resistance ATP-binding protein LnrL</fullName>
        <ecNumber evidence="4">3.6.3.-</ecNumber>
    </submittedName>
</protein>
<evidence type="ECO:0000256" key="2">
    <source>
        <dbReference type="ARBA" id="ARBA00022448"/>
    </source>
</evidence>
<dbReference type="InterPro" id="IPR027417">
    <property type="entry name" value="P-loop_NTPase"/>
</dbReference>
<dbReference type="GO" id="GO:0005524">
    <property type="term" value="F:ATP binding"/>
    <property type="evidence" value="ECO:0007669"/>
    <property type="project" value="UniProtKB-KW"/>
</dbReference>
<name>A0A6S7DUW7_9BURK</name>
<gene>
    <name evidence="4" type="primary">lnrL</name>
    <name evidence="4" type="ORF">LMG1861_01562</name>
</gene>
<dbReference type="Gene3D" id="3.40.50.300">
    <property type="entry name" value="P-loop containing nucleotide triphosphate hydrolases"/>
    <property type="match status" value="1"/>
</dbReference>
<keyword evidence="4" id="KW-0547">Nucleotide-binding</keyword>
<accession>A0A6S7DUW7</accession>
<organism evidence="4 5">
    <name type="scientific">Achromobacter piechaudii</name>
    <dbReference type="NCBI Taxonomy" id="72556"/>
    <lineage>
        <taxon>Bacteria</taxon>
        <taxon>Pseudomonadati</taxon>
        <taxon>Pseudomonadota</taxon>
        <taxon>Betaproteobacteria</taxon>
        <taxon>Burkholderiales</taxon>
        <taxon>Alcaligenaceae</taxon>
        <taxon>Achromobacter</taxon>
    </lineage>
</organism>
<reference evidence="4 5" key="1">
    <citation type="submission" date="2020-04" db="EMBL/GenBank/DDBJ databases">
        <authorList>
            <person name="De Canck E."/>
        </authorList>
    </citation>
    <scope>NUCLEOTIDE SEQUENCE [LARGE SCALE GENOMIC DNA]</scope>
    <source>
        <strain evidence="4 5">LMG 1861</strain>
    </source>
</reference>
<dbReference type="EMBL" id="CADILD010000001">
    <property type="protein sequence ID" value="CAB3846268.1"/>
    <property type="molecule type" value="Genomic_DNA"/>
</dbReference>
<keyword evidence="4" id="KW-0067">ATP-binding</keyword>
<dbReference type="PROSITE" id="PS50893">
    <property type="entry name" value="ABC_TRANSPORTER_2"/>
    <property type="match status" value="1"/>
</dbReference>
<evidence type="ECO:0000256" key="1">
    <source>
        <dbReference type="ARBA" id="ARBA00005417"/>
    </source>
</evidence>
<sequence>MARGSGIWSNAAASGKLAAMLRIDHLSKRYGDYLVFQGLTHTFEPGCMALCEEDSTGKSSLLGIIAGVIPADEGEVWIDGHSLAQAPLQARSRLAYVPDNCMMFPTQTGREFLLKAAAEKNVVLDDSVLDLAFRLGLEPHLDKRFEQMSTGTRRKVYLTAAALGAPSVVIADGPSSGLDAQARAVLAETFTLWARDRVVLFASHDHELVQACNARTLNVGDLR</sequence>
<evidence type="ECO:0000313" key="5">
    <source>
        <dbReference type="Proteomes" id="UP000494105"/>
    </source>
</evidence>
<dbReference type="SUPFAM" id="SSF52540">
    <property type="entry name" value="P-loop containing nucleoside triphosphate hydrolases"/>
    <property type="match status" value="1"/>
</dbReference>
<dbReference type="Pfam" id="PF00005">
    <property type="entry name" value="ABC_tran"/>
    <property type="match status" value="1"/>
</dbReference>